<evidence type="ECO:0000313" key="1">
    <source>
        <dbReference type="EMBL" id="KIJ31368.1"/>
    </source>
</evidence>
<sequence length="99" mass="11310">MNIIMMTEDRPEQYKDASWWPKPNIWENSGLDAGYWTSSCEAWYQAWLIQIREGTVALRSLTERKSALSFNSKTPALRSTYEGVVGEMGGVPFLTVPYV</sequence>
<dbReference type="HOGENOM" id="CLU_2564808_0_0_1"/>
<organism evidence="1 2">
    <name type="scientific">Sphaerobolus stellatus (strain SS14)</name>
    <dbReference type="NCBI Taxonomy" id="990650"/>
    <lineage>
        <taxon>Eukaryota</taxon>
        <taxon>Fungi</taxon>
        <taxon>Dikarya</taxon>
        <taxon>Basidiomycota</taxon>
        <taxon>Agaricomycotina</taxon>
        <taxon>Agaricomycetes</taxon>
        <taxon>Phallomycetidae</taxon>
        <taxon>Geastrales</taxon>
        <taxon>Sphaerobolaceae</taxon>
        <taxon>Sphaerobolus</taxon>
    </lineage>
</organism>
<proteinExistence type="predicted"/>
<accession>A0A0C9TN07</accession>
<reference evidence="1 2" key="1">
    <citation type="submission" date="2014-06" db="EMBL/GenBank/DDBJ databases">
        <title>Evolutionary Origins and Diversification of the Mycorrhizal Mutualists.</title>
        <authorList>
            <consortium name="DOE Joint Genome Institute"/>
            <consortium name="Mycorrhizal Genomics Consortium"/>
            <person name="Kohler A."/>
            <person name="Kuo A."/>
            <person name="Nagy L.G."/>
            <person name="Floudas D."/>
            <person name="Copeland A."/>
            <person name="Barry K.W."/>
            <person name="Cichocki N."/>
            <person name="Veneault-Fourrey C."/>
            <person name="LaButti K."/>
            <person name="Lindquist E.A."/>
            <person name="Lipzen A."/>
            <person name="Lundell T."/>
            <person name="Morin E."/>
            <person name="Murat C."/>
            <person name="Riley R."/>
            <person name="Ohm R."/>
            <person name="Sun H."/>
            <person name="Tunlid A."/>
            <person name="Henrissat B."/>
            <person name="Grigoriev I.V."/>
            <person name="Hibbett D.S."/>
            <person name="Martin F."/>
        </authorList>
    </citation>
    <scope>NUCLEOTIDE SEQUENCE [LARGE SCALE GENOMIC DNA]</scope>
    <source>
        <strain evidence="1 2">SS14</strain>
    </source>
</reference>
<dbReference type="EMBL" id="KN837243">
    <property type="protein sequence ID" value="KIJ31368.1"/>
    <property type="molecule type" value="Genomic_DNA"/>
</dbReference>
<keyword evidence="2" id="KW-1185">Reference proteome</keyword>
<dbReference type="AlphaFoldDB" id="A0A0C9TN07"/>
<gene>
    <name evidence="1" type="ORF">M422DRAFT_36229</name>
</gene>
<evidence type="ECO:0000313" key="2">
    <source>
        <dbReference type="Proteomes" id="UP000054279"/>
    </source>
</evidence>
<name>A0A0C9TN07_SPHS4</name>
<protein>
    <submittedName>
        <fullName evidence="1">Uncharacterized protein</fullName>
    </submittedName>
</protein>
<dbReference type="Proteomes" id="UP000054279">
    <property type="component" value="Unassembled WGS sequence"/>
</dbReference>
<feature type="non-terminal residue" evidence="1">
    <location>
        <position position="99"/>
    </location>
</feature>